<dbReference type="PANTHER" id="PTHR11079">
    <property type="entry name" value="CYTOSINE DEAMINASE FAMILY MEMBER"/>
    <property type="match status" value="1"/>
</dbReference>
<comment type="cofactor">
    <cofactor evidence="8">
        <name>Zn(2+)</name>
        <dbReference type="ChEBI" id="CHEBI:29105"/>
    </cofactor>
    <text evidence="8">Binds 1 zinc ion per subunit.</text>
</comment>
<feature type="active site" description="Proton donor" evidence="8">
    <location>
        <position position="60"/>
    </location>
</feature>
<evidence type="ECO:0000313" key="10">
    <source>
        <dbReference type="EMBL" id="MFC3193505.1"/>
    </source>
</evidence>
<accession>A0ABV7J5T7</accession>
<evidence type="ECO:0000313" key="11">
    <source>
        <dbReference type="Proteomes" id="UP001595533"/>
    </source>
</evidence>
<dbReference type="InterPro" id="IPR028883">
    <property type="entry name" value="tRNA_aden_deaminase"/>
</dbReference>
<keyword evidence="5 8" id="KW-0378">Hydrolase</keyword>
<dbReference type="InterPro" id="IPR016192">
    <property type="entry name" value="APOBEC/CMP_deaminase_Zn-bd"/>
</dbReference>
<dbReference type="CDD" id="cd01285">
    <property type="entry name" value="nucleoside_deaminase"/>
    <property type="match status" value="1"/>
</dbReference>
<evidence type="ECO:0000256" key="2">
    <source>
        <dbReference type="ARBA" id="ARBA00011738"/>
    </source>
</evidence>
<dbReference type="GO" id="GO:0052717">
    <property type="term" value="F:tRNA-specific adenosine-34 deaminase activity"/>
    <property type="evidence" value="ECO:0007669"/>
    <property type="project" value="UniProtKB-EC"/>
</dbReference>
<organism evidence="10 11">
    <name type="scientific">Marinicella sediminis</name>
    <dbReference type="NCBI Taxonomy" id="1792834"/>
    <lineage>
        <taxon>Bacteria</taxon>
        <taxon>Pseudomonadati</taxon>
        <taxon>Pseudomonadota</taxon>
        <taxon>Gammaproteobacteria</taxon>
        <taxon>Lysobacterales</taxon>
        <taxon>Marinicellaceae</taxon>
        <taxon>Marinicella</taxon>
    </lineage>
</organism>
<comment type="subunit">
    <text evidence="2 8">Homodimer.</text>
</comment>
<comment type="function">
    <text evidence="8">Catalyzes the deamination of adenosine to inosine at the wobble position 34 of tRNA(Arg2).</text>
</comment>
<keyword evidence="4 8" id="KW-0479">Metal-binding</keyword>
<dbReference type="InterPro" id="IPR002125">
    <property type="entry name" value="CMP_dCMP_dom"/>
</dbReference>
<evidence type="ECO:0000256" key="1">
    <source>
        <dbReference type="ARBA" id="ARBA00010669"/>
    </source>
</evidence>
<evidence type="ECO:0000256" key="6">
    <source>
        <dbReference type="ARBA" id="ARBA00022833"/>
    </source>
</evidence>
<dbReference type="EMBL" id="JBHRTS010000002">
    <property type="protein sequence ID" value="MFC3193505.1"/>
    <property type="molecule type" value="Genomic_DNA"/>
</dbReference>
<dbReference type="InterPro" id="IPR016193">
    <property type="entry name" value="Cytidine_deaminase-like"/>
</dbReference>
<dbReference type="Proteomes" id="UP001595533">
    <property type="component" value="Unassembled WGS sequence"/>
</dbReference>
<feature type="binding site" evidence="8">
    <location>
        <position position="91"/>
    </location>
    <ligand>
        <name>Zn(2+)</name>
        <dbReference type="ChEBI" id="CHEBI:29105"/>
        <note>catalytic</note>
    </ligand>
</feature>
<keyword evidence="11" id="KW-1185">Reference proteome</keyword>
<evidence type="ECO:0000256" key="5">
    <source>
        <dbReference type="ARBA" id="ARBA00022801"/>
    </source>
</evidence>
<feature type="domain" description="CMP/dCMP-type deaminase" evidence="9">
    <location>
        <begin position="7"/>
        <end position="134"/>
    </location>
</feature>
<comment type="caution">
    <text evidence="10">The sequence shown here is derived from an EMBL/GenBank/DDBJ whole genome shotgun (WGS) entry which is preliminary data.</text>
</comment>
<evidence type="ECO:0000256" key="4">
    <source>
        <dbReference type="ARBA" id="ARBA00022723"/>
    </source>
</evidence>
<gene>
    <name evidence="8 10" type="primary">tadA</name>
    <name evidence="10" type="ORF">ACFODZ_04510</name>
</gene>
<dbReference type="PANTHER" id="PTHR11079:SF202">
    <property type="entry name" value="TRNA-SPECIFIC ADENOSINE DEAMINASE"/>
    <property type="match status" value="1"/>
</dbReference>
<dbReference type="PROSITE" id="PS00903">
    <property type="entry name" value="CYT_DCMP_DEAMINASES_1"/>
    <property type="match status" value="1"/>
</dbReference>
<dbReference type="RefSeq" id="WP_077410324.1">
    <property type="nucleotide sequence ID" value="NZ_JBHRTS010000002.1"/>
</dbReference>
<evidence type="ECO:0000256" key="7">
    <source>
        <dbReference type="ARBA" id="ARBA00048045"/>
    </source>
</evidence>
<keyword evidence="3 8" id="KW-0819">tRNA processing</keyword>
<evidence type="ECO:0000259" key="9">
    <source>
        <dbReference type="PROSITE" id="PS51747"/>
    </source>
</evidence>
<name>A0ABV7J5T7_9GAMM</name>
<dbReference type="SUPFAM" id="SSF53927">
    <property type="entry name" value="Cytidine deaminase-like"/>
    <property type="match status" value="1"/>
</dbReference>
<reference evidence="11" key="1">
    <citation type="journal article" date="2019" name="Int. J. Syst. Evol. Microbiol.">
        <title>The Global Catalogue of Microorganisms (GCM) 10K type strain sequencing project: providing services to taxonomists for standard genome sequencing and annotation.</title>
        <authorList>
            <consortium name="The Broad Institute Genomics Platform"/>
            <consortium name="The Broad Institute Genome Sequencing Center for Infectious Disease"/>
            <person name="Wu L."/>
            <person name="Ma J."/>
        </authorList>
    </citation>
    <scope>NUCLEOTIDE SEQUENCE [LARGE SCALE GENOMIC DNA]</scope>
    <source>
        <strain evidence="11">KCTC 42953</strain>
    </source>
</reference>
<sequence length="163" mass="18059">MGITEDEQDRQFMRLAMEQAQLAEQQGEVPVGAVLVKSGEVIAHGHNQVISLNDPCAHAEIQALKAAGKALGNYRLVDCHLYVTLEPCVMCTGALIHARIGRLIYGAHDPKTGVISSVDQITERTYHNHYFDISAGIMGDECSQMLSDFFKRRRTAKRSSRCE</sequence>
<protein>
    <recommendedName>
        <fullName evidence="8">tRNA-specific adenosine deaminase</fullName>
        <ecNumber evidence="8">3.5.4.33</ecNumber>
    </recommendedName>
</protein>
<evidence type="ECO:0000256" key="3">
    <source>
        <dbReference type="ARBA" id="ARBA00022694"/>
    </source>
</evidence>
<feature type="binding site" evidence="8">
    <location>
        <position position="88"/>
    </location>
    <ligand>
        <name>Zn(2+)</name>
        <dbReference type="ChEBI" id="CHEBI:29105"/>
        <note>catalytic</note>
    </ligand>
</feature>
<dbReference type="EC" id="3.5.4.33" evidence="8"/>
<keyword evidence="6 8" id="KW-0862">Zinc</keyword>
<dbReference type="PROSITE" id="PS51747">
    <property type="entry name" value="CYT_DCMP_DEAMINASES_2"/>
    <property type="match status" value="1"/>
</dbReference>
<dbReference type="Pfam" id="PF00383">
    <property type="entry name" value="dCMP_cyt_deam_1"/>
    <property type="match status" value="1"/>
</dbReference>
<comment type="similarity">
    <text evidence="1">Belongs to the cytidine and deoxycytidylate deaminase family. ADAT2 subfamily.</text>
</comment>
<dbReference type="Gene3D" id="3.40.140.10">
    <property type="entry name" value="Cytidine Deaminase, domain 2"/>
    <property type="match status" value="1"/>
</dbReference>
<evidence type="ECO:0000256" key="8">
    <source>
        <dbReference type="HAMAP-Rule" id="MF_00972"/>
    </source>
</evidence>
<dbReference type="HAMAP" id="MF_00972">
    <property type="entry name" value="tRNA_aden_deaminase"/>
    <property type="match status" value="1"/>
</dbReference>
<proteinExistence type="inferred from homology"/>
<comment type="catalytic activity">
    <reaction evidence="7 8">
        <text>adenosine(34) in tRNA + H2O + H(+) = inosine(34) in tRNA + NH4(+)</text>
        <dbReference type="Rhea" id="RHEA:43168"/>
        <dbReference type="Rhea" id="RHEA-COMP:10373"/>
        <dbReference type="Rhea" id="RHEA-COMP:10374"/>
        <dbReference type="ChEBI" id="CHEBI:15377"/>
        <dbReference type="ChEBI" id="CHEBI:15378"/>
        <dbReference type="ChEBI" id="CHEBI:28938"/>
        <dbReference type="ChEBI" id="CHEBI:74411"/>
        <dbReference type="ChEBI" id="CHEBI:82852"/>
        <dbReference type="EC" id="3.5.4.33"/>
    </reaction>
</comment>
<feature type="binding site" evidence="8">
    <location>
        <position position="58"/>
    </location>
    <ligand>
        <name>Zn(2+)</name>
        <dbReference type="ChEBI" id="CHEBI:29105"/>
        <note>catalytic</note>
    </ligand>
</feature>
<dbReference type="NCBIfam" id="NF008113">
    <property type="entry name" value="PRK10860.1"/>
    <property type="match status" value="1"/>
</dbReference>